<dbReference type="InterPro" id="IPR008278">
    <property type="entry name" value="4-PPantetheinyl_Trfase_dom"/>
</dbReference>
<keyword evidence="5" id="KW-1185">Reference proteome</keyword>
<evidence type="ECO:0000259" key="3">
    <source>
        <dbReference type="Pfam" id="PF17837"/>
    </source>
</evidence>
<dbReference type="SUPFAM" id="SSF56214">
    <property type="entry name" value="4'-phosphopantetheinyl transferase"/>
    <property type="match status" value="1"/>
</dbReference>
<evidence type="ECO:0000313" key="4">
    <source>
        <dbReference type="EMBL" id="MCH6160825.1"/>
    </source>
</evidence>
<sequence length="229" mass="24221">MIGGLLPAQVRTEERFGNGDGSAFGGLFPEEAAVVAKAVVKRQREFADVRACARGALARLGVPPVPLVPGHRGAPRWPEGVVGSMTHCDGYRAAAVARAAEAAGVGIDAEPDGPLPEGVLEVVSLPGEREHLRALADVRPEVCWERLLFSAKESVFKVWYPLTSRELDFSEAEVVIDAAAGTFSARLLVEGPVVGGERLRGLTGRWAAERGLLVTAVFLGHGSQARTPL</sequence>
<reference evidence="4" key="2">
    <citation type="journal article" date="2023" name="Int. J. Syst. Evol. Microbiol.">
        <title>Streptomyces marispadix sp. nov., isolated from marine beach sediment of the Northern Coast of Portugal.</title>
        <authorList>
            <person name="dos Santos J.D.N."/>
            <person name="Vitorino I.R."/>
            <person name="Kallscheuer N."/>
            <person name="Srivastava A."/>
            <person name="Krautwurst S."/>
            <person name="Marz M."/>
            <person name="Jogler C."/>
            <person name="Lobo Da Cunha A."/>
            <person name="Catita J."/>
            <person name="Goncalves H."/>
            <person name="Gonzalez I."/>
            <person name="Reyes F."/>
            <person name="Lage O.M."/>
        </authorList>
    </citation>
    <scope>NUCLEOTIDE SEQUENCE</scope>
    <source>
        <strain evidence="4">M600PL45_2</strain>
    </source>
</reference>
<dbReference type="InterPro" id="IPR037143">
    <property type="entry name" value="4-PPantetheinyl_Trfase_dom_sf"/>
</dbReference>
<dbReference type="RefSeq" id="WP_241058850.1">
    <property type="nucleotide sequence ID" value="NZ_JAKWJU010000002.1"/>
</dbReference>
<dbReference type="EMBL" id="JAKWJU010000002">
    <property type="protein sequence ID" value="MCH6160825.1"/>
    <property type="molecule type" value="Genomic_DNA"/>
</dbReference>
<dbReference type="Pfam" id="PF01648">
    <property type="entry name" value="ACPS"/>
    <property type="match status" value="1"/>
</dbReference>
<dbReference type="PANTHER" id="PTHR38096">
    <property type="entry name" value="ENTEROBACTIN SYNTHASE COMPONENT D"/>
    <property type="match status" value="1"/>
</dbReference>
<organism evidence="4 5">
    <name type="scientific">Streptomyces marispadix</name>
    <dbReference type="NCBI Taxonomy" id="2922868"/>
    <lineage>
        <taxon>Bacteria</taxon>
        <taxon>Bacillati</taxon>
        <taxon>Actinomycetota</taxon>
        <taxon>Actinomycetes</taxon>
        <taxon>Kitasatosporales</taxon>
        <taxon>Streptomycetaceae</taxon>
        <taxon>Streptomyces</taxon>
    </lineage>
</organism>
<dbReference type="InterPro" id="IPR041354">
    <property type="entry name" value="4PPT_N"/>
</dbReference>
<reference evidence="4" key="1">
    <citation type="submission" date="2022-03" db="EMBL/GenBank/DDBJ databases">
        <authorList>
            <person name="Santos J.D.N."/>
            <person name="Kallscheuer N."/>
            <person name="Jogler C."/>
            <person name="Lage O.M."/>
        </authorList>
    </citation>
    <scope>NUCLEOTIDE SEQUENCE</scope>
    <source>
        <strain evidence="4">M600PL45_2</strain>
    </source>
</reference>
<dbReference type="PANTHER" id="PTHR38096:SF1">
    <property type="entry name" value="ENTEROBACTIN SYNTHASE COMPONENT D"/>
    <property type="match status" value="1"/>
</dbReference>
<feature type="domain" description="4'-phosphopantetheinyl transferase N-terminal" evidence="3">
    <location>
        <begin position="30"/>
        <end position="97"/>
    </location>
</feature>
<gene>
    <name evidence="4" type="ORF">MMA15_10565</name>
</gene>
<evidence type="ECO:0000313" key="5">
    <source>
        <dbReference type="Proteomes" id="UP001166784"/>
    </source>
</evidence>
<dbReference type="GO" id="GO:0016740">
    <property type="term" value="F:transferase activity"/>
    <property type="evidence" value="ECO:0007669"/>
    <property type="project" value="UniProtKB-KW"/>
</dbReference>
<name>A0ABS9SX41_9ACTN</name>
<protein>
    <submittedName>
        <fullName evidence="4">4'-phosphopantetheinyl transferase superfamily protein</fullName>
    </submittedName>
</protein>
<keyword evidence="1 4" id="KW-0808">Transferase</keyword>
<comment type="caution">
    <text evidence="4">The sequence shown here is derived from an EMBL/GenBank/DDBJ whole genome shotgun (WGS) entry which is preliminary data.</text>
</comment>
<dbReference type="InterPro" id="IPR003542">
    <property type="entry name" value="Enbac_synth_compD-like"/>
</dbReference>
<dbReference type="PRINTS" id="PR01399">
    <property type="entry name" value="ENTSNTHTASED"/>
</dbReference>
<dbReference type="Pfam" id="PF17837">
    <property type="entry name" value="4PPT_N"/>
    <property type="match status" value="1"/>
</dbReference>
<accession>A0ABS9SX41</accession>
<evidence type="ECO:0000259" key="2">
    <source>
        <dbReference type="Pfam" id="PF01648"/>
    </source>
</evidence>
<dbReference type="Proteomes" id="UP001166784">
    <property type="component" value="Unassembled WGS sequence"/>
</dbReference>
<evidence type="ECO:0000256" key="1">
    <source>
        <dbReference type="ARBA" id="ARBA00022679"/>
    </source>
</evidence>
<feature type="domain" description="4'-phosphopantetheinyl transferase" evidence="2">
    <location>
        <begin position="104"/>
        <end position="180"/>
    </location>
</feature>
<proteinExistence type="predicted"/>